<organism evidence="4">
    <name type="scientific">Pseudogemmatithrix spongiicola</name>
    <dbReference type="NCBI Taxonomy" id="3062599"/>
    <lineage>
        <taxon>Bacteria</taxon>
        <taxon>Pseudomonadati</taxon>
        <taxon>Gemmatimonadota</taxon>
        <taxon>Gemmatimonadia</taxon>
        <taxon>Gemmatimonadales</taxon>
        <taxon>Gemmatimonadaceae</taxon>
        <taxon>Pseudogemmatithrix</taxon>
    </lineage>
</organism>
<dbReference type="InterPro" id="IPR006140">
    <property type="entry name" value="D-isomer_DH_NAD-bd"/>
</dbReference>
<dbReference type="SUPFAM" id="SSF52283">
    <property type="entry name" value="Formate/glycerate dehydrogenase catalytic domain-like"/>
    <property type="match status" value="1"/>
</dbReference>
<name>A0AA49Q4R4_9BACT</name>
<evidence type="ECO:0000313" key="5">
    <source>
        <dbReference type="EMBL" id="WKW14400.1"/>
    </source>
</evidence>
<evidence type="ECO:0000256" key="2">
    <source>
        <dbReference type="ARBA" id="ARBA00023027"/>
    </source>
</evidence>
<sequence length="346" mass="37285">MSGERLMVVDLRSTAQAFNLPDRVAQAITDATPAGWRVHIVSAVTDSFGDGAQAPSEESLRVIPDAEVYVGFGMPRALFLAGAKLRWVQTGTAGVATLLFDEMRNGACQLTNAAGLYGPTIAEHVLAGVLHFLRAFDLAEEMRREKVWDQSAFATPRALVREVDELHVLVVGAGGLGSEIARRFSALGARVSGVRRRPGLGLPPGFDAIHGLSELDGLLPLADVVVLATPLTEETRSVLDARRMKGLKPGAIVANVARGALLDEAALVDGLVAGRIRGAVLDVFAKEPLAADSPLWQLPRVVWTPHVSGVSPRRFWDRLQDLILDNWARYRAGDPLRNLVDKRAGY</sequence>
<feature type="domain" description="D-isomer specific 2-hydroxyacid dehydrogenase NAD-binding" evidence="3">
    <location>
        <begin position="127"/>
        <end position="308"/>
    </location>
</feature>
<reference evidence="4" key="1">
    <citation type="submission" date="2023-07" db="EMBL/GenBank/DDBJ databases">
        <authorList>
            <person name="Haufschild T."/>
            <person name="Kallscheuer N."/>
            <person name="Hammer J."/>
            <person name="Kohn T."/>
            <person name="Kabuu M."/>
            <person name="Jogler M."/>
            <person name="Wohfarth N."/>
            <person name="Heuer A."/>
            <person name="Rohde M."/>
            <person name="van Teeseling M.C.F."/>
            <person name="Jogler C."/>
        </authorList>
    </citation>
    <scope>NUCLEOTIDE SEQUENCE</scope>
    <source>
        <strain evidence="4">Strain 138</strain>
        <strain evidence="5">Strain 318</strain>
    </source>
</reference>
<dbReference type="Pfam" id="PF02826">
    <property type="entry name" value="2-Hacid_dh_C"/>
    <property type="match status" value="1"/>
</dbReference>
<dbReference type="GO" id="GO:0051287">
    <property type="term" value="F:NAD binding"/>
    <property type="evidence" value="ECO:0007669"/>
    <property type="project" value="InterPro"/>
</dbReference>
<dbReference type="Proteomes" id="UP001229955">
    <property type="component" value="Chromosome"/>
</dbReference>
<dbReference type="PANTHER" id="PTHR43333:SF1">
    <property type="entry name" value="D-ISOMER SPECIFIC 2-HYDROXYACID DEHYDROGENASE NAD-BINDING DOMAIN-CONTAINING PROTEIN"/>
    <property type="match status" value="1"/>
</dbReference>
<evidence type="ECO:0000313" key="4">
    <source>
        <dbReference type="EMBL" id="WKW11490.1"/>
    </source>
</evidence>
<proteinExistence type="predicted"/>
<keyword evidence="2" id="KW-0520">NAD</keyword>
<gene>
    <name evidence="4" type="ORF">Strain138_000743</name>
    <name evidence="5" type="ORF">Strain318_000743</name>
</gene>
<dbReference type="Gene3D" id="3.40.50.720">
    <property type="entry name" value="NAD(P)-binding Rossmann-like Domain"/>
    <property type="match status" value="2"/>
</dbReference>
<dbReference type="KEGG" id="pspc:Strain318_000743"/>
<dbReference type="CDD" id="cd05300">
    <property type="entry name" value="2-Hacid_dh_1"/>
    <property type="match status" value="1"/>
</dbReference>
<dbReference type="InterPro" id="IPR036291">
    <property type="entry name" value="NAD(P)-bd_dom_sf"/>
</dbReference>
<dbReference type="EMBL" id="CP130612">
    <property type="protein sequence ID" value="WKW11490.1"/>
    <property type="molecule type" value="Genomic_DNA"/>
</dbReference>
<keyword evidence="1" id="KW-0560">Oxidoreductase</keyword>
<keyword evidence="6" id="KW-1185">Reference proteome</keyword>
<dbReference type="PANTHER" id="PTHR43333">
    <property type="entry name" value="2-HACID_DH_C DOMAIN-CONTAINING PROTEIN"/>
    <property type="match status" value="1"/>
</dbReference>
<evidence type="ECO:0000256" key="1">
    <source>
        <dbReference type="ARBA" id="ARBA00023002"/>
    </source>
</evidence>
<dbReference type="EMBL" id="CP130613">
    <property type="protein sequence ID" value="WKW14400.1"/>
    <property type="molecule type" value="Genomic_DNA"/>
</dbReference>
<dbReference type="RefSeq" id="WP_367887188.1">
    <property type="nucleotide sequence ID" value="NZ_CP130612.1"/>
</dbReference>
<protein>
    <submittedName>
        <fullName evidence="4">D-2-hydroxyacid dehydrogenase</fullName>
    </submittedName>
</protein>
<dbReference type="GO" id="GO:0016491">
    <property type="term" value="F:oxidoreductase activity"/>
    <property type="evidence" value="ECO:0007669"/>
    <property type="project" value="UniProtKB-KW"/>
</dbReference>
<accession>A0AA49Q7T8</accession>
<evidence type="ECO:0000259" key="3">
    <source>
        <dbReference type="Pfam" id="PF02826"/>
    </source>
</evidence>
<dbReference type="AlphaFoldDB" id="A0AA49Q4R4"/>
<evidence type="ECO:0000313" key="6">
    <source>
        <dbReference type="Proteomes" id="UP001229955"/>
    </source>
</evidence>
<accession>A0AA49Q4R4</accession>
<dbReference type="SUPFAM" id="SSF51735">
    <property type="entry name" value="NAD(P)-binding Rossmann-fold domains"/>
    <property type="match status" value="1"/>
</dbReference>